<evidence type="ECO:0008006" key="3">
    <source>
        <dbReference type="Google" id="ProtNLM"/>
    </source>
</evidence>
<dbReference type="RefSeq" id="WP_002462652.1">
    <property type="nucleotide sequence ID" value="NZ_AEUN01000307.1"/>
</dbReference>
<protein>
    <recommendedName>
        <fullName evidence="3">XkdX family protein</fullName>
    </recommendedName>
</protein>
<keyword evidence="2" id="KW-1185">Reference proteome</keyword>
<evidence type="ECO:0000313" key="1">
    <source>
        <dbReference type="EMBL" id="EHJ08449.1"/>
    </source>
</evidence>
<evidence type="ECO:0000313" key="2">
    <source>
        <dbReference type="Proteomes" id="UP000005413"/>
    </source>
</evidence>
<dbReference type="PATRIC" id="fig|911238.3.peg.683"/>
<organism evidence="1 2">
    <name type="scientific">Staphylococcus simiae CCM 7213 = CCUG 51256</name>
    <dbReference type="NCBI Taxonomy" id="911238"/>
    <lineage>
        <taxon>Bacteria</taxon>
        <taxon>Bacillati</taxon>
        <taxon>Bacillota</taxon>
        <taxon>Bacilli</taxon>
        <taxon>Bacillales</taxon>
        <taxon>Staphylococcaceae</taxon>
        <taxon>Staphylococcus</taxon>
    </lineage>
</organism>
<accession>G5JHA1</accession>
<dbReference type="EMBL" id="AEUN01000307">
    <property type="protein sequence ID" value="EHJ08449.1"/>
    <property type="molecule type" value="Genomic_DNA"/>
</dbReference>
<dbReference type="OrthoDB" id="2911343at2"/>
<dbReference type="AlphaFoldDB" id="G5JHA1"/>
<proteinExistence type="predicted"/>
<dbReference type="Proteomes" id="UP000005413">
    <property type="component" value="Unassembled WGS sequence"/>
</dbReference>
<sequence length="49" mass="6024">MWPRYEDIEYFYKVNAYTNDDIALFVEYGALTKEEYKKMTGEDYKEPRV</sequence>
<dbReference type="NCBIfam" id="TIGR01669">
    <property type="entry name" value="phage_XkdX"/>
    <property type="match status" value="1"/>
</dbReference>
<name>G5JHA1_9STAP</name>
<gene>
    <name evidence="1" type="ORF">SS7213T_04150</name>
</gene>
<dbReference type="Pfam" id="PF09693">
    <property type="entry name" value="Phage_XkdX"/>
    <property type="match status" value="1"/>
</dbReference>
<reference evidence="1 2" key="1">
    <citation type="journal article" date="2012" name="BMC Genomics">
        <title>Comparative genomic analysis of the genus Staphylococcus including Staphylococcus aureus and its newly described sister species Staphylococcus simiae.</title>
        <authorList>
            <person name="Suzuki H."/>
            <person name="Lefebure T."/>
            <person name="Pavinski Bitar P."/>
            <person name="Stanhope M.J."/>
        </authorList>
    </citation>
    <scope>NUCLEOTIDE SEQUENCE [LARGE SCALE GENOMIC DNA]</scope>
    <source>
        <strain evidence="1 2">CCM 7213</strain>
    </source>
</reference>
<comment type="caution">
    <text evidence="1">The sequence shown here is derived from an EMBL/GenBank/DDBJ whole genome shotgun (WGS) entry which is preliminary data.</text>
</comment>
<dbReference type="InterPro" id="IPR010022">
    <property type="entry name" value="XkdX"/>
</dbReference>